<accession>A0ACB5T8W5</accession>
<evidence type="ECO:0000313" key="2">
    <source>
        <dbReference type="Proteomes" id="UP001165064"/>
    </source>
</evidence>
<sequence length="128" mass="14880">MHKSIIMTTSTSYSSYSSHSSHSRASRAFSSRHQPPPRACPRKNRRLCQLLKKTYVLLKLYLECTIDRLLYVDGKNKLKTVLYCKDNRYLLPTKTQWEQNLNLAVSLNGTFDQDETIMIQPKSCYEVS</sequence>
<reference evidence="1" key="1">
    <citation type="submission" date="2023-04" db="EMBL/GenBank/DDBJ databases">
        <title>Ambrosiozyma monospora NBRC 10751.</title>
        <authorList>
            <person name="Ichikawa N."/>
            <person name="Sato H."/>
            <person name="Tonouchi N."/>
        </authorList>
    </citation>
    <scope>NUCLEOTIDE SEQUENCE</scope>
    <source>
        <strain evidence="1">NBRC 10751</strain>
    </source>
</reference>
<protein>
    <submittedName>
        <fullName evidence="1">Unnamed protein product</fullName>
    </submittedName>
</protein>
<keyword evidence="2" id="KW-1185">Reference proteome</keyword>
<gene>
    <name evidence="1" type="ORF">Amon02_000644000</name>
</gene>
<comment type="caution">
    <text evidence="1">The sequence shown here is derived from an EMBL/GenBank/DDBJ whole genome shotgun (WGS) entry which is preliminary data.</text>
</comment>
<organism evidence="1 2">
    <name type="scientific">Ambrosiozyma monospora</name>
    <name type="common">Yeast</name>
    <name type="synonym">Endomycopsis monosporus</name>
    <dbReference type="NCBI Taxonomy" id="43982"/>
    <lineage>
        <taxon>Eukaryota</taxon>
        <taxon>Fungi</taxon>
        <taxon>Dikarya</taxon>
        <taxon>Ascomycota</taxon>
        <taxon>Saccharomycotina</taxon>
        <taxon>Pichiomycetes</taxon>
        <taxon>Pichiales</taxon>
        <taxon>Pichiaceae</taxon>
        <taxon>Ambrosiozyma</taxon>
    </lineage>
</organism>
<dbReference type="Proteomes" id="UP001165064">
    <property type="component" value="Unassembled WGS sequence"/>
</dbReference>
<dbReference type="EMBL" id="BSXS01005023">
    <property type="protein sequence ID" value="GME83840.1"/>
    <property type="molecule type" value="Genomic_DNA"/>
</dbReference>
<proteinExistence type="predicted"/>
<name>A0ACB5T8W5_AMBMO</name>
<evidence type="ECO:0000313" key="1">
    <source>
        <dbReference type="EMBL" id="GME83840.1"/>
    </source>
</evidence>